<organism evidence="2 3">
    <name type="scientific">Hoeflea ulvae</name>
    <dbReference type="NCBI Taxonomy" id="2983764"/>
    <lineage>
        <taxon>Bacteria</taxon>
        <taxon>Pseudomonadati</taxon>
        <taxon>Pseudomonadota</taxon>
        <taxon>Alphaproteobacteria</taxon>
        <taxon>Hyphomicrobiales</taxon>
        <taxon>Rhizobiaceae</taxon>
        <taxon>Hoeflea</taxon>
    </lineage>
</organism>
<keyword evidence="3" id="KW-1185">Reference proteome</keyword>
<evidence type="ECO:0000313" key="2">
    <source>
        <dbReference type="EMBL" id="MCY0096586.1"/>
    </source>
</evidence>
<feature type="domain" description="Gp5/Type VI secretion system Vgr protein OB-fold" evidence="1">
    <location>
        <begin position="24"/>
        <end position="99"/>
    </location>
</feature>
<reference evidence="2" key="1">
    <citation type="submission" date="2022-10" db="EMBL/GenBank/DDBJ databases">
        <title>Hoeflea sp. J2-29, isolated from marine algae.</title>
        <authorList>
            <person name="Kristyanto S."/>
            <person name="Kim J.M."/>
            <person name="Jeon C.O."/>
        </authorList>
    </citation>
    <scope>NUCLEOTIDE SEQUENCE</scope>
    <source>
        <strain evidence="2">J2-29</strain>
    </source>
</reference>
<sequence length="272" mass="28689">MADIDMSSINDVLSELQTKKYGRYKGVVTDNIDPDRRGRVKVQVEAVFGATETDWIEGIFPLGGNSDESFVFVPAIGSIVTVEFIGGDISAPVWTGTYYAPDVTHTEALDEAGDVLSLIRTRSGLEIRIRDDGEKHSLKILTAEGAEIGVDEDGNLKMTDKNGAGVEIAADDKSVKLQGHGQGSLTIDDSTVTATDGSASIEISNGNITMDATSIKLNGDQVDLGRGASSPILNATAFMQLYAAHVHTPAPPGPPTPPIVLQAVKLLKVKGA</sequence>
<gene>
    <name evidence="2" type="ORF">OEG82_21595</name>
</gene>
<dbReference type="SUPFAM" id="SSF69255">
    <property type="entry name" value="gp5 N-terminal domain-like"/>
    <property type="match status" value="1"/>
</dbReference>
<dbReference type="Pfam" id="PF04717">
    <property type="entry name" value="Phage_base_V"/>
    <property type="match status" value="1"/>
</dbReference>
<dbReference type="EMBL" id="JAOVZQ010000001">
    <property type="protein sequence ID" value="MCY0096586.1"/>
    <property type="molecule type" value="Genomic_DNA"/>
</dbReference>
<dbReference type="Proteomes" id="UP001081283">
    <property type="component" value="Unassembled WGS sequence"/>
</dbReference>
<evidence type="ECO:0000313" key="3">
    <source>
        <dbReference type="Proteomes" id="UP001081283"/>
    </source>
</evidence>
<evidence type="ECO:0000259" key="1">
    <source>
        <dbReference type="Pfam" id="PF04717"/>
    </source>
</evidence>
<dbReference type="Gene3D" id="2.40.50.230">
    <property type="entry name" value="Gp5 N-terminal domain"/>
    <property type="match status" value="1"/>
</dbReference>
<proteinExistence type="predicted"/>
<protein>
    <submittedName>
        <fullName evidence="2">Phage baseplate assembly protein V</fullName>
    </submittedName>
</protein>
<name>A0ABT3YL30_9HYPH</name>
<dbReference type="InterPro" id="IPR006531">
    <property type="entry name" value="Gp5/Vgr_OB"/>
</dbReference>
<dbReference type="InterPro" id="IPR037026">
    <property type="entry name" value="Vgr_OB-fold_dom_sf"/>
</dbReference>
<comment type="caution">
    <text evidence="2">The sequence shown here is derived from an EMBL/GenBank/DDBJ whole genome shotgun (WGS) entry which is preliminary data.</text>
</comment>
<dbReference type="RefSeq" id="WP_267614398.1">
    <property type="nucleotide sequence ID" value="NZ_JAOVZQ010000001.1"/>
</dbReference>
<accession>A0ABT3YL30</accession>